<dbReference type="GO" id="GO:0016740">
    <property type="term" value="F:transferase activity"/>
    <property type="evidence" value="ECO:0007669"/>
    <property type="project" value="UniProtKB-KW"/>
</dbReference>
<dbReference type="AlphaFoldDB" id="A0A6G7YF09"/>
<evidence type="ECO:0000313" key="1">
    <source>
        <dbReference type="EMBL" id="QIK75228.1"/>
    </source>
</evidence>
<organism evidence="1 2">
    <name type="scientific">Nocardioides piscis</name>
    <dbReference type="NCBI Taxonomy" id="2714938"/>
    <lineage>
        <taxon>Bacteria</taxon>
        <taxon>Bacillati</taxon>
        <taxon>Actinomycetota</taxon>
        <taxon>Actinomycetes</taxon>
        <taxon>Propionibacteriales</taxon>
        <taxon>Nocardioidaceae</taxon>
        <taxon>Nocardioides</taxon>
    </lineage>
</organism>
<proteinExistence type="predicted"/>
<name>A0A6G7YF09_9ACTN</name>
<dbReference type="Pfam" id="PF14907">
    <property type="entry name" value="NTP_transf_5"/>
    <property type="match status" value="1"/>
</dbReference>
<evidence type="ECO:0000313" key="2">
    <source>
        <dbReference type="Proteomes" id="UP000502035"/>
    </source>
</evidence>
<protein>
    <submittedName>
        <fullName evidence="1">Nucleotidyltransferase family protein</fullName>
    </submittedName>
</protein>
<dbReference type="SUPFAM" id="SSF81301">
    <property type="entry name" value="Nucleotidyltransferase"/>
    <property type="match status" value="1"/>
</dbReference>
<dbReference type="InterPro" id="IPR043519">
    <property type="entry name" value="NT_sf"/>
</dbReference>
<dbReference type="Gene3D" id="3.30.460.40">
    <property type="match status" value="1"/>
</dbReference>
<reference evidence="1 2" key="1">
    <citation type="submission" date="2020-03" db="EMBL/GenBank/DDBJ databases">
        <title>Nocardioides sp. nov., isolated from fish.</title>
        <authorList>
            <person name="Hyun D.-W."/>
            <person name="Bae J.-W."/>
        </authorList>
    </citation>
    <scope>NUCLEOTIDE SEQUENCE [LARGE SCALE GENOMIC DNA]</scope>
    <source>
        <strain evidence="1 2">HDW12A</strain>
    </source>
</reference>
<keyword evidence="1" id="KW-0808">Transferase</keyword>
<keyword evidence="2" id="KW-1185">Reference proteome</keyword>
<sequence>MMVYRGSLQDVYIEEGRSAVFVRDQVIVLSEIATAILEATPAIGSVSLTEITRKVVDTYGDPEPPLDATDVTHEHVLELVAHEVLRVDSAAQPQPFTPDSVEALRGALRHLLSHDTKRWQLPRGVTGSQLVSAAERHRVVPTLTNGLDRLLLPAHERARLGAITAQEAATVAVMGAELAELVDALERAGVRVLAFKGLALAVQAHGDVAARGTGDHDLLVSPSELERAYDILQSLGWKATGGFPRPSDSWAWSYFVRTYYELSLARRGHMIDLHWHVGPVRAAFPSFDELWERHQRVRIHDKDIPTLSPYDALAHSASHSAKDHWRWLRGLLDVWLLMQDDATWRAADRPLRHDQLLSLGLAARLFGVPVGVPSVVHDAERLVTTASDAALVWQARPAQIDVTSRIPGVGLLRAAGSLRRAGASEGDLRRQVWLSVVPPTSTTDITTRSACVAIPRVLGRRTKEVLTLWRRAALERLRNGPSV</sequence>
<dbReference type="KEGG" id="npi:G7071_07100"/>
<accession>A0A6G7YF09</accession>
<dbReference type="Proteomes" id="UP000502035">
    <property type="component" value="Chromosome"/>
</dbReference>
<gene>
    <name evidence="1" type="ORF">G7071_07100</name>
</gene>
<dbReference type="EMBL" id="CP049866">
    <property type="protein sequence ID" value="QIK75228.1"/>
    <property type="molecule type" value="Genomic_DNA"/>
</dbReference>
<dbReference type="InterPro" id="IPR039498">
    <property type="entry name" value="NTP_transf_5"/>
</dbReference>
<dbReference type="RefSeq" id="WP_166316664.1">
    <property type="nucleotide sequence ID" value="NZ_CP049866.1"/>
</dbReference>